<feature type="domain" description="ThuA-like" evidence="1">
    <location>
        <begin position="30"/>
        <end position="239"/>
    </location>
</feature>
<dbReference type="InterPro" id="IPR029010">
    <property type="entry name" value="ThuA-like"/>
</dbReference>
<dbReference type="Pfam" id="PF06283">
    <property type="entry name" value="ThuA"/>
    <property type="match status" value="1"/>
</dbReference>
<evidence type="ECO:0000259" key="1">
    <source>
        <dbReference type="Pfam" id="PF06283"/>
    </source>
</evidence>
<protein>
    <recommendedName>
        <fullName evidence="1">ThuA-like domain-containing protein</fullName>
    </recommendedName>
</protein>
<gene>
    <name evidence="2" type="ORF">EV194_109145</name>
</gene>
<dbReference type="EMBL" id="SLWK01000009">
    <property type="protein sequence ID" value="TCO07326.1"/>
    <property type="molecule type" value="Genomic_DNA"/>
</dbReference>
<proteinExistence type="predicted"/>
<evidence type="ECO:0000313" key="2">
    <source>
        <dbReference type="EMBL" id="TCO07326.1"/>
    </source>
</evidence>
<dbReference type="InterPro" id="IPR029062">
    <property type="entry name" value="Class_I_gatase-like"/>
</dbReference>
<accession>A0A4R2GGC5</accession>
<keyword evidence="3" id="KW-1185">Reference proteome</keyword>
<dbReference type="SUPFAM" id="SSF52317">
    <property type="entry name" value="Class I glutamine amidotransferase-like"/>
    <property type="match status" value="1"/>
</dbReference>
<dbReference type="Gene3D" id="3.40.50.880">
    <property type="match status" value="1"/>
</dbReference>
<comment type="caution">
    <text evidence="2">The sequence shown here is derived from an EMBL/GenBank/DDBJ whole genome shotgun (WGS) entry which is preliminary data.</text>
</comment>
<name>A0A4R2GGC5_9BACT</name>
<organism evidence="2 3">
    <name type="scientific">Natronoflexus pectinivorans</name>
    <dbReference type="NCBI Taxonomy" id="682526"/>
    <lineage>
        <taxon>Bacteria</taxon>
        <taxon>Pseudomonadati</taxon>
        <taxon>Bacteroidota</taxon>
        <taxon>Bacteroidia</taxon>
        <taxon>Marinilabiliales</taxon>
        <taxon>Marinilabiliaceae</taxon>
        <taxon>Natronoflexus</taxon>
    </lineage>
</organism>
<dbReference type="Proteomes" id="UP000295221">
    <property type="component" value="Unassembled WGS sequence"/>
</dbReference>
<dbReference type="OrthoDB" id="1117240at2"/>
<sequence length="245" mass="28503">MQPFKILMFLILLGTLNSCHHNIANNDPKVLVITSNPERFDGSAFFDMIFSITGYSIDTISQPRANQALLSDSIQKYQAILFYDMWQDITDEQKEAFIKLTEKGTGMVFLHHSLVSYQEWDIFPRIIGGKYFHDRFTYPAERYSTYKHNIELKIEIIDENHPVTYGMNHFTIMEEGYDNIFIFNDVVPILQTDHPHSVSTIGWINRFNQSTNVYIMPGHGPDLFHHPQYRKLIANALGYVSKQTE</sequence>
<dbReference type="RefSeq" id="WP_132434333.1">
    <property type="nucleotide sequence ID" value="NZ_SLWK01000009.1"/>
</dbReference>
<reference evidence="2 3" key="1">
    <citation type="submission" date="2019-03" db="EMBL/GenBank/DDBJ databases">
        <title>Genomic Encyclopedia of Type Strains, Phase IV (KMG-IV): sequencing the most valuable type-strain genomes for metagenomic binning, comparative biology and taxonomic classification.</title>
        <authorList>
            <person name="Goeker M."/>
        </authorList>
    </citation>
    <scope>NUCLEOTIDE SEQUENCE [LARGE SCALE GENOMIC DNA]</scope>
    <source>
        <strain evidence="2 3">DSM 24179</strain>
    </source>
</reference>
<dbReference type="AlphaFoldDB" id="A0A4R2GGC5"/>
<evidence type="ECO:0000313" key="3">
    <source>
        <dbReference type="Proteomes" id="UP000295221"/>
    </source>
</evidence>